<evidence type="ECO:0000313" key="2">
    <source>
        <dbReference type="EMBL" id="EGT46398.1"/>
    </source>
</evidence>
<dbReference type="PANTHER" id="PTHR21503">
    <property type="entry name" value="F-BOX-CONTAINING HYPOTHETICAL PROTEIN C.ELEGANS"/>
    <property type="match status" value="1"/>
</dbReference>
<dbReference type="AlphaFoldDB" id="G0P6B8"/>
<proteinExistence type="predicted"/>
<dbReference type="InterPro" id="IPR012885">
    <property type="entry name" value="F-box_Sdz-33"/>
</dbReference>
<evidence type="ECO:0000259" key="1">
    <source>
        <dbReference type="Pfam" id="PF07735"/>
    </source>
</evidence>
<dbReference type="OMA" id="IFAVWHR"/>
<dbReference type="OrthoDB" id="5789267at2759"/>
<reference evidence="3" key="1">
    <citation type="submission" date="2011-07" db="EMBL/GenBank/DDBJ databases">
        <authorList>
            <consortium name="Caenorhabditis brenneri Sequencing and Analysis Consortium"/>
            <person name="Wilson R.K."/>
        </authorList>
    </citation>
    <scope>NUCLEOTIDE SEQUENCE [LARGE SCALE GENOMIC DNA]</scope>
    <source>
        <strain evidence="3">PB2801</strain>
    </source>
</reference>
<evidence type="ECO:0000313" key="3">
    <source>
        <dbReference type="Proteomes" id="UP000008068"/>
    </source>
</evidence>
<gene>
    <name evidence="2" type="ORF">CAEBREN_10289</name>
</gene>
<sequence>MVMEFLNETFKCSVERVDIYDDNLPESGDIGVKSTVRLLIRNSDLHTFDHAWNQKLSLLLENLEVTGTCTFLMWNTKNGFYVDPTLFKCKRLLFCSGSADWVTKEILLQFEVPQLSFYYCPFPVEDIISFVIHWFHSDNEKLEYLFILIEDNQISLENFQTEELNPVPISDKNRVPSSESFRNIDFSKGLKIVRHDGLQATIHVTGRDFLFYVWHNQ</sequence>
<keyword evidence="3" id="KW-1185">Reference proteome</keyword>
<dbReference type="EMBL" id="GL380096">
    <property type="protein sequence ID" value="EGT46398.1"/>
    <property type="molecule type" value="Genomic_DNA"/>
</dbReference>
<dbReference type="Pfam" id="PF07735">
    <property type="entry name" value="FBA_2"/>
    <property type="match status" value="1"/>
</dbReference>
<dbReference type="InParanoid" id="G0P6B8"/>
<dbReference type="HOGENOM" id="CLU_1267891_0_0_1"/>
<protein>
    <recommendedName>
        <fullName evidence="1">Sdz-33 F-box domain-containing protein</fullName>
    </recommendedName>
</protein>
<dbReference type="Proteomes" id="UP000008068">
    <property type="component" value="Unassembled WGS sequence"/>
</dbReference>
<name>G0P6B8_CAEBE</name>
<accession>G0P6B8</accession>
<organism evidence="3">
    <name type="scientific">Caenorhabditis brenneri</name>
    <name type="common">Nematode worm</name>
    <dbReference type="NCBI Taxonomy" id="135651"/>
    <lineage>
        <taxon>Eukaryota</taxon>
        <taxon>Metazoa</taxon>
        <taxon>Ecdysozoa</taxon>
        <taxon>Nematoda</taxon>
        <taxon>Chromadorea</taxon>
        <taxon>Rhabditida</taxon>
        <taxon>Rhabditina</taxon>
        <taxon>Rhabditomorpha</taxon>
        <taxon>Rhabditoidea</taxon>
        <taxon>Rhabditidae</taxon>
        <taxon>Peloderinae</taxon>
        <taxon>Caenorhabditis</taxon>
    </lineage>
</organism>
<dbReference type="PANTHER" id="PTHR21503:SF8">
    <property type="entry name" value="F-BOX ASSOCIATED DOMAIN-CONTAINING PROTEIN-RELATED"/>
    <property type="match status" value="1"/>
</dbReference>
<feature type="domain" description="Sdz-33 F-box" evidence="1">
    <location>
        <begin position="95"/>
        <end position="146"/>
    </location>
</feature>